<accession>A0ABX8E7G2</accession>
<dbReference type="Proteomes" id="UP000677126">
    <property type="component" value="Chromosome"/>
</dbReference>
<evidence type="ECO:0000313" key="1">
    <source>
        <dbReference type="EMBL" id="QVM84803.1"/>
    </source>
</evidence>
<keyword evidence="2" id="KW-1185">Reference proteome</keyword>
<dbReference type="EMBL" id="CP054856">
    <property type="protein sequence ID" value="QVM84803.1"/>
    <property type="molecule type" value="Genomic_DNA"/>
</dbReference>
<evidence type="ECO:0000313" key="2">
    <source>
        <dbReference type="Proteomes" id="UP000677126"/>
    </source>
</evidence>
<name>A0ABX8E7G2_9SPHN</name>
<proteinExistence type="predicted"/>
<organism evidence="1 2">
    <name type="scientific">Novosphingobium decolorationis</name>
    <dbReference type="NCBI Taxonomy" id="2698673"/>
    <lineage>
        <taxon>Bacteria</taxon>
        <taxon>Pseudomonadati</taxon>
        <taxon>Pseudomonadota</taxon>
        <taxon>Alphaproteobacteria</taxon>
        <taxon>Sphingomonadales</taxon>
        <taxon>Sphingomonadaceae</taxon>
        <taxon>Novosphingobium</taxon>
    </lineage>
</organism>
<dbReference type="RefSeq" id="WP_213500456.1">
    <property type="nucleotide sequence ID" value="NZ_CP054856.1"/>
</dbReference>
<reference evidence="1 2" key="1">
    <citation type="journal article" date="2021" name="Int. J. Syst. Evol. Microbiol.">
        <title>Novosphingobium decolorationis sp. nov., an aniline blue-decolourizing bacterium isolated from East Pacific sediment.</title>
        <authorList>
            <person name="Chen X."/>
            <person name="Dong B."/>
            <person name="Chen T."/>
            <person name="Ren N."/>
            <person name="Wang J."/>
            <person name="Xu Y."/>
            <person name="Yang J."/>
            <person name="Zhu S."/>
            <person name="Chen J."/>
        </authorList>
    </citation>
    <scope>NUCLEOTIDE SEQUENCE [LARGE SCALE GENOMIC DNA]</scope>
    <source>
        <strain evidence="1 2">502str22</strain>
    </source>
</reference>
<gene>
    <name evidence="1" type="ORF">HT578_14955</name>
</gene>
<protein>
    <submittedName>
        <fullName evidence="1">Uncharacterized protein</fullName>
    </submittedName>
</protein>
<sequence length="91" mass="9963">MSAQQNFGTRPIADIWVSGDDLPCAAFTFSFMEASIGTRREFRMTLSGMTDRRVFGATDMSLERTKLALKSKQSAESAIISSVSSGGFQRD</sequence>